<evidence type="ECO:0000313" key="2">
    <source>
        <dbReference type="Proteomes" id="UP001500459"/>
    </source>
</evidence>
<evidence type="ECO:0000313" key="1">
    <source>
        <dbReference type="EMBL" id="GAA4114243.1"/>
    </source>
</evidence>
<organism evidence="1 2">
    <name type="scientific">Aquimarina addita</name>
    <dbReference type="NCBI Taxonomy" id="870485"/>
    <lineage>
        <taxon>Bacteria</taxon>
        <taxon>Pseudomonadati</taxon>
        <taxon>Bacteroidota</taxon>
        <taxon>Flavobacteriia</taxon>
        <taxon>Flavobacteriales</taxon>
        <taxon>Flavobacteriaceae</taxon>
        <taxon>Aquimarina</taxon>
    </lineage>
</organism>
<name>A0ABP7XF16_9FLAO</name>
<gene>
    <name evidence="1" type="ORF">GCM10022393_13570</name>
</gene>
<keyword evidence="2" id="KW-1185">Reference proteome</keyword>
<accession>A0ABP7XF16</accession>
<sequence length="104" mass="12703">MFTPIYFRNLEWQYFELGNGGWVYDDFNIRFYYKNGMEYEELNEAVGFSNIDFMLNDNYLEYNGFRIESSTTLKTITRLFPIQSINKRMRYDDPQEELYEFGTN</sequence>
<comment type="caution">
    <text evidence="1">The sequence shown here is derived from an EMBL/GenBank/DDBJ whole genome shotgun (WGS) entry which is preliminary data.</text>
</comment>
<protein>
    <submittedName>
        <fullName evidence="1">Uncharacterized protein</fullName>
    </submittedName>
</protein>
<proteinExistence type="predicted"/>
<dbReference type="EMBL" id="BAABCW010000004">
    <property type="protein sequence ID" value="GAA4114243.1"/>
    <property type="molecule type" value="Genomic_DNA"/>
</dbReference>
<dbReference type="Proteomes" id="UP001500459">
    <property type="component" value="Unassembled WGS sequence"/>
</dbReference>
<dbReference type="RefSeq" id="WP_344925868.1">
    <property type="nucleotide sequence ID" value="NZ_BAABCW010000004.1"/>
</dbReference>
<reference evidence="2" key="1">
    <citation type="journal article" date="2019" name="Int. J. Syst. Evol. Microbiol.">
        <title>The Global Catalogue of Microorganisms (GCM) 10K type strain sequencing project: providing services to taxonomists for standard genome sequencing and annotation.</title>
        <authorList>
            <consortium name="The Broad Institute Genomics Platform"/>
            <consortium name="The Broad Institute Genome Sequencing Center for Infectious Disease"/>
            <person name="Wu L."/>
            <person name="Ma J."/>
        </authorList>
    </citation>
    <scope>NUCLEOTIDE SEQUENCE [LARGE SCALE GENOMIC DNA]</scope>
    <source>
        <strain evidence="2">JCM 17106</strain>
    </source>
</reference>